<feature type="transmembrane region" description="Helical" evidence="2">
    <location>
        <begin position="69"/>
        <end position="89"/>
    </location>
</feature>
<dbReference type="RefSeq" id="XP_018063359.1">
    <property type="nucleotide sequence ID" value="XM_018206684.1"/>
</dbReference>
<keyword evidence="2" id="KW-0812">Transmembrane</keyword>
<dbReference type="PANTHER" id="PTHR35394">
    <property type="entry name" value="DUF3176 DOMAIN-CONTAINING PROTEIN"/>
    <property type="match status" value="1"/>
</dbReference>
<dbReference type="Pfam" id="PF11374">
    <property type="entry name" value="DUF3176"/>
    <property type="match status" value="1"/>
</dbReference>
<dbReference type="OrthoDB" id="5376804at2759"/>
<evidence type="ECO:0000256" key="1">
    <source>
        <dbReference type="SAM" id="MobiDB-lite"/>
    </source>
</evidence>
<feature type="transmembrane region" description="Helical" evidence="2">
    <location>
        <begin position="172"/>
        <end position="190"/>
    </location>
</feature>
<dbReference type="GeneID" id="28816410"/>
<organism evidence="3 4">
    <name type="scientific">Mollisia scopiformis</name>
    <name type="common">Conifer needle endophyte fungus</name>
    <name type="synonym">Phialocephala scopiformis</name>
    <dbReference type="NCBI Taxonomy" id="149040"/>
    <lineage>
        <taxon>Eukaryota</taxon>
        <taxon>Fungi</taxon>
        <taxon>Dikarya</taxon>
        <taxon>Ascomycota</taxon>
        <taxon>Pezizomycotina</taxon>
        <taxon>Leotiomycetes</taxon>
        <taxon>Helotiales</taxon>
        <taxon>Mollisiaceae</taxon>
        <taxon>Mollisia</taxon>
    </lineage>
</organism>
<sequence>MAFVRSNNDDIVDGALRTPPDGGPHGSGDTHLFLEAENRGADKEGRKTGSTASHAEQKILSIGSLVNELACLGLVAASLFGIAAILWVYDGRPYPEWSMGRLGNVTLNTIISIISTAFRAALLAPVAQSISQFSWLWYTRPRSLEDAVYYDFASRGPFGSLRFLSKLHIRSLASIGAIIIFTALALDPFFQQSVKYNTRSAVDATQQAQSVAAYNYGTGFKGAAEVSDGYTSLPYNMRAAVYQGLLAGNLISIPDPPFNYPTGNCT</sequence>
<keyword evidence="2" id="KW-0472">Membrane</keyword>
<evidence type="ECO:0000256" key="2">
    <source>
        <dbReference type="SAM" id="Phobius"/>
    </source>
</evidence>
<name>A0A132BAY9_MOLSC</name>
<dbReference type="PANTHER" id="PTHR35394:SF5">
    <property type="entry name" value="DUF3176 DOMAIN-CONTAINING PROTEIN"/>
    <property type="match status" value="1"/>
</dbReference>
<dbReference type="InParanoid" id="A0A132BAY9"/>
<evidence type="ECO:0000313" key="4">
    <source>
        <dbReference type="Proteomes" id="UP000070700"/>
    </source>
</evidence>
<reference evidence="3 4" key="1">
    <citation type="submission" date="2015-10" db="EMBL/GenBank/DDBJ databases">
        <title>Full genome of DAOMC 229536 Phialocephala scopiformis, a fungal endophyte of spruce producing the potent anti-insectan compound rugulosin.</title>
        <authorList>
            <consortium name="DOE Joint Genome Institute"/>
            <person name="Walker A.K."/>
            <person name="Frasz S.L."/>
            <person name="Seifert K.A."/>
            <person name="Miller J.D."/>
            <person name="Mondo S.J."/>
            <person name="Labutti K."/>
            <person name="Lipzen A."/>
            <person name="Dockter R."/>
            <person name="Kennedy M."/>
            <person name="Grigoriev I.V."/>
            <person name="Spatafora J.W."/>
        </authorList>
    </citation>
    <scope>NUCLEOTIDE SEQUENCE [LARGE SCALE GENOMIC DNA]</scope>
    <source>
        <strain evidence="3 4">CBS 120377</strain>
    </source>
</reference>
<gene>
    <name evidence="3" type="ORF">LY89DRAFT_317285</name>
</gene>
<dbReference type="AlphaFoldDB" id="A0A132BAY9"/>
<accession>A0A132BAY9</accession>
<feature type="region of interest" description="Disordered" evidence="1">
    <location>
        <begin position="1"/>
        <end position="31"/>
    </location>
</feature>
<keyword evidence="2" id="KW-1133">Transmembrane helix</keyword>
<protein>
    <submittedName>
        <fullName evidence="3">Uncharacterized protein</fullName>
    </submittedName>
</protein>
<proteinExistence type="predicted"/>
<evidence type="ECO:0000313" key="3">
    <source>
        <dbReference type="EMBL" id="KUJ09004.1"/>
    </source>
</evidence>
<dbReference type="KEGG" id="psco:LY89DRAFT_317285"/>
<keyword evidence="4" id="KW-1185">Reference proteome</keyword>
<dbReference type="EMBL" id="KQ947433">
    <property type="protein sequence ID" value="KUJ09004.1"/>
    <property type="molecule type" value="Genomic_DNA"/>
</dbReference>
<dbReference type="InterPro" id="IPR021514">
    <property type="entry name" value="DUF3176"/>
</dbReference>
<dbReference type="Proteomes" id="UP000070700">
    <property type="component" value="Unassembled WGS sequence"/>
</dbReference>